<dbReference type="EMBL" id="CP133218">
    <property type="protein sequence ID" value="WML92448.1"/>
    <property type="molecule type" value="Genomic_DNA"/>
</dbReference>
<dbReference type="RefSeq" id="WP_308898209.1">
    <property type="nucleotide sequence ID" value="NZ_CP133218.1"/>
</dbReference>
<protein>
    <submittedName>
        <fullName evidence="2">HNH endonuclease family protein</fullName>
    </submittedName>
</protein>
<evidence type="ECO:0000259" key="1">
    <source>
        <dbReference type="Pfam" id="PF07510"/>
    </source>
</evidence>
<feature type="domain" description="GmrSD restriction endonucleases C-terminal" evidence="1">
    <location>
        <begin position="12"/>
        <end position="101"/>
    </location>
</feature>
<accession>A0ABY9MV80</accession>
<keyword evidence="2" id="KW-0540">Nuclease</keyword>
<evidence type="ECO:0000313" key="3">
    <source>
        <dbReference type="Proteomes" id="UP001236657"/>
    </source>
</evidence>
<keyword evidence="2" id="KW-0378">Hydrolase</keyword>
<proteinExistence type="predicted"/>
<keyword evidence="3" id="KW-1185">Reference proteome</keyword>
<keyword evidence="2" id="KW-0255">Endonuclease</keyword>
<dbReference type="InterPro" id="IPR011089">
    <property type="entry name" value="GmrSD_C"/>
</dbReference>
<reference evidence="2 3" key="1">
    <citation type="submission" date="2023-08" db="EMBL/GenBank/DDBJ databases">
        <title>New molecular markers tilS and rpoB for phylogenetic and monitoring studies of the genus Thiothrix biodiversity.</title>
        <authorList>
            <person name="Ravin N.V."/>
            <person name="Smolyakov D."/>
            <person name="Markov N.D."/>
            <person name="Beletsky A.V."/>
            <person name="Mardanov A.V."/>
            <person name="Rudenko T.S."/>
            <person name="Grabovich M.Y."/>
        </authorList>
    </citation>
    <scope>NUCLEOTIDE SEQUENCE [LARGE SCALE GENOMIC DNA]</scope>
    <source>
        <strain evidence="2 3">MK1</strain>
    </source>
</reference>
<evidence type="ECO:0000313" key="2">
    <source>
        <dbReference type="EMBL" id="WML92448.1"/>
    </source>
</evidence>
<dbReference type="Proteomes" id="UP001236657">
    <property type="component" value="Chromosome"/>
</dbReference>
<name>A0ABY9MV80_9GAMM</name>
<dbReference type="Pfam" id="PF07510">
    <property type="entry name" value="GmrSD_C"/>
    <property type="match status" value="1"/>
</dbReference>
<sequence length="110" mass="12979">MEFNNKFGSKRLENTTDHITPITPNFTTYTQDFINVCLNNIGNLTLMVWGSNSEKKNNDPVEKINLFDSDFYSHKEIRDTLIARKIWGEQEIKERQARICKFIAQHWNLV</sequence>
<gene>
    <name evidence="2" type="ORF">RCF98_08155</name>
</gene>
<organism evidence="2 3">
    <name type="scientific">Thiothrix lacustris</name>
    <dbReference type="NCBI Taxonomy" id="525917"/>
    <lineage>
        <taxon>Bacteria</taxon>
        <taxon>Pseudomonadati</taxon>
        <taxon>Pseudomonadota</taxon>
        <taxon>Gammaproteobacteria</taxon>
        <taxon>Thiotrichales</taxon>
        <taxon>Thiotrichaceae</taxon>
        <taxon>Thiothrix</taxon>
    </lineage>
</organism>
<dbReference type="GO" id="GO:0004519">
    <property type="term" value="F:endonuclease activity"/>
    <property type="evidence" value="ECO:0007669"/>
    <property type="project" value="UniProtKB-KW"/>
</dbReference>